<reference evidence="5" key="1">
    <citation type="submission" date="2022-11" db="UniProtKB">
        <authorList>
            <consortium name="WormBaseParasite"/>
        </authorList>
    </citation>
    <scope>IDENTIFICATION</scope>
</reference>
<evidence type="ECO:0000256" key="2">
    <source>
        <dbReference type="RuleBase" id="RU003616"/>
    </source>
</evidence>
<protein>
    <submittedName>
        <fullName evidence="5">SHSP domain-containing protein</fullName>
    </submittedName>
</protein>
<dbReference type="CDD" id="cd06464">
    <property type="entry name" value="ACD_sHsps-like"/>
    <property type="match status" value="1"/>
</dbReference>
<dbReference type="PROSITE" id="PS01031">
    <property type="entry name" value="SHSP"/>
    <property type="match status" value="1"/>
</dbReference>
<dbReference type="InterPro" id="IPR002068">
    <property type="entry name" value="A-crystallin/Hsp20_dom"/>
</dbReference>
<dbReference type="InterPro" id="IPR008978">
    <property type="entry name" value="HSP20-like_chaperone"/>
</dbReference>
<dbReference type="AlphaFoldDB" id="A0A914GP17"/>
<dbReference type="PANTHER" id="PTHR45640">
    <property type="entry name" value="HEAT SHOCK PROTEIN HSP-12.2-RELATED"/>
    <property type="match status" value="1"/>
</dbReference>
<evidence type="ECO:0000313" key="4">
    <source>
        <dbReference type="Proteomes" id="UP000887572"/>
    </source>
</evidence>
<dbReference type="GO" id="GO:0005737">
    <property type="term" value="C:cytoplasm"/>
    <property type="evidence" value="ECO:0007669"/>
    <property type="project" value="TreeGrafter"/>
</dbReference>
<proteinExistence type="inferred from homology"/>
<accession>A0A914GP17</accession>
<dbReference type="GO" id="GO:0005634">
    <property type="term" value="C:nucleus"/>
    <property type="evidence" value="ECO:0007669"/>
    <property type="project" value="TreeGrafter"/>
</dbReference>
<dbReference type="SUPFAM" id="SSF49764">
    <property type="entry name" value="HSP20-like chaperones"/>
    <property type="match status" value="1"/>
</dbReference>
<dbReference type="PANTHER" id="PTHR45640:SF26">
    <property type="entry name" value="RE23625P"/>
    <property type="match status" value="1"/>
</dbReference>
<dbReference type="Gene3D" id="2.60.40.790">
    <property type="match status" value="1"/>
</dbReference>
<name>A0A914GP17_GLORO</name>
<sequence length="156" mass="18229">MNNNTQLQQQQQQQQRLRALDMDKWDINEKSDELAYRFDVSGFRPEQLTVELHGDEIVVKGEHKEQKEGLSVHNRFSRSVRLPDAIVRESIHCVLEDDNHNNNNASSARLCVCGKRQPTQEQQQQLKEEKHKVNTCTIPVKVVNDESKQQQQEEKQ</sequence>
<dbReference type="GO" id="GO:0042026">
    <property type="term" value="P:protein refolding"/>
    <property type="evidence" value="ECO:0007669"/>
    <property type="project" value="TreeGrafter"/>
</dbReference>
<dbReference type="InterPro" id="IPR001436">
    <property type="entry name" value="Alpha-crystallin/sHSP_animal"/>
</dbReference>
<dbReference type="Proteomes" id="UP000887572">
    <property type="component" value="Unplaced"/>
</dbReference>
<evidence type="ECO:0000259" key="3">
    <source>
        <dbReference type="PROSITE" id="PS01031"/>
    </source>
</evidence>
<keyword evidence="4" id="KW-1185">Reference proteome</keyword>
<evidence type="ECO:0000313" key="5">
    <source>
        <dbReference type="WBParaSite" id="Gr19_v10_g10101.t1"/>
    </source>
</evidence>
<organism evidence="4 5">
    <name type="scientific">Globodera rostochiensis</name>
    <name type="common">Golden nematode worm</name>
    <name type="synonym">Heterodera rostochiensis</name>
    <dbReference type="NCBI Taxonomy" id="31243"/>
    <lineage>
        <taxon>Eukaryota</taxon>
        <taxon>Metazoa</taxon>
        <taxon>Ecdysozoa</taxon>
        <taxon>Nematoda</taxon>
        <taxon>Chromadorea</taxon>
        <taxon>Rhabditida</taxon>
        <taxon>Tylenchina</taxon>
        <taxon>Tylenchomorpha</taxon>
        <taxon>Tylenchoidea</taxon>
        <taxon>Heteroderidae</taxon>
        <taxon>Heteroderinae</taxon>
        <taxon>Globodera</taxon>
    </lineage>
</organism>
<dbReference type="Pfam" id="PF00011">
    <property type="entry name" value="HSP20"/>
    <property type="match status" value="1"/>
</dbReference>
<comment type="similarity">
    <text evidence="1 2">Belongs to the small heat shock protein (HSP20) family.</text>
</comment>
<evidence type="ECO:0000256" key="1">
    <source>
        <dbReference type="PROSITE-ProRule" id="PRU00285"/>
    </source>
</evidence>
<dbReference type="GO" id="GO:0051082">
    <property type="term" value="F:unfolded protein binding"/>
    <property type="evidence" value="ECO:0007669"/>
    <property type="project" value="TreeGrafter"/>
</dbReference>
<dbReference type="GO" id="GO:0009408">
    <property type="term" value="P:response to heat"/>
    <property type="evidence" value="ECO:0007669"/>
    <property type="project" value="TreeGrafter"/>
</dbReference>
<feature type="domain" description="SHSP" evidence="3">
    <location>
        <begin position="16"/>
        <end position="134"/>
    </location>
</feature>
<dbReference type="WBParaSite" id="Gr19_v10_g10101.t1">
    <property type="protein sequence ID" value="Gr19_v10_g10101.t1"/>
    <property type="gene ID" value="Gr19_v10_g10101"/>
</dbReference>